<dbReference type="CDD" id="cd02612">
    <property type="entry name" value="HAD_PGPPase"/>
    <property type="match status" value="1"/>
</dbReference>
<dbReference type="NCBIfam" id="TIGR01490">
    <property type="entry name" value="HAD-SF-IB-hyp1"/>
    <property type="match status" value="1"/>
</dbReference>
<dbReference type="Pfam" id="PF12710">
    <property type="entry name" value="HAD"/>
    <property type="match status" value="1"/>
</dbReference>
<dbReference type="NCBIfam" id="TIGR01488">
    <property type="entry name" value="HAD-SF-IB"/>
    <property type="match status" value="1"/>
</dbReference>
<dbReference type="PANTHER" id="PTHR43344">
    <property type="entry name" value="PHOSPHOSERINE PHOSPHATASE"/>
    <property type="match status" value="1"/>
</dbReference>
<dbReference type="EMBL" id="CP114040">
    <property type="protein sequence ID" value="WAS93606.1"/>
    <property type="molecule type" value="Genomic_DNA"/>
</dbReference>
<dbReference type="InterPro" id="IPR036412">
    <property type="entry name" value="HAD-like_sf"/>
</dbReference>
<dbReference type="SUPFAM" id="SSF56784">
    <property type="entry name" value="HAD-like"/>
    <property type="match status" value="1"/>
</dbReference>
<dbReference type="InterPro" id="IPR023214">
    <property type="entry name" value="HAD_sf"/>
</dbReference>
<accession>A0ABY7H2Y1</accession>
<proteinExistence type="predicted"/>
<keyword evidence="5" id="KW-1185">Reference proteome</keyword>
<dbReference type="Gene3D" id="1.20.1440.100">
    <property type="entry name" value="SG protein - dephosphorylation function"/>
    <property type="match status" value="1"/>
</dbReference>
<name>A0ABY7H2Y1_9BACT</name>
<dbReference type="InterPro" id="IPR006385">
    <property type="entry name" value="HAD_hydro_SerB1"/>
</dbReference>
<evidence type="ECO:0000256" key="1">
    <source>
        <dbReference type="ARBA" id="ARBA00022723"/>
    </source>
</evidence>
<sequence>MTTTRPEPTTVGAFFDVDHTLLAVNSAVLWVRHQRRSGKMSAAKALRSLTWVVRYRLALLDLEAVTAKAVRDYAGVAVAEVEAETRAWFEAEIVRWICPEGQARVARHRRDGHVVALLSSGTRFSVEPLAERLGVEHVLCTRLEEQGGILTGKHLAPACAGPGKVVLAEKFAAEHDIDLSRSYFYTDSFSDLPMLERVGRPQVVSPDPRLLRRARALGWPIERWQAA</sequence>
<evidence type="ECO:0000256" key="2">
    <source>
        <dbReference type="ARBA" id="ARBA00022801"/>
    </source>
</evidence>
<evidence type="ECO:0000313" key="4">
    <source>
        <dbReference type="EMBL" id="WAS93606.1"/>
    </source>
</evidence>
<evidence type="ECO:0000313" key="5">
    <source>
        <dbReference type="Proteomes" id="UP001164459"/>
    </source>
</evidence>
<dbReference type="InterPro" id="IPR050582">
    <property type="entry name" value="HAD-like_SerB"/>
</dbReference>
<protein>
    <submittedName>
        <fullName evidence="4">HAD-IB family hydrolase</fullName>
    </submittedName>
</protein>
<dbReference type="PANTHER" id="PTHR43344:SF13">
    <property type="entry name" value="PHOSPHATASE RV3661-RELATED"/>
    <property type="match status" value="1"/>
</dbReference>
<organism evidence="4 5">
    <name type="scientific">Nannocystis punicea</name>
    <dbReference type="NCBI Taxonomy" id="2995304"/>
    <lineage>
        <taxon>Bacteria</taxon>
        <taxon>Pseudomonadati</taxon>
        <taxon>Myxococcota</taxon>
        <taxon>Polyangia</taxon>
        <taxon>Nannocystales</taxon>
        <taxon>Nannocystaceae</taxon>
        <taxon>Nannocystis</taxon>
    </lineage>
</organism>
<keyword evidence="3" id="KW-0460">Magnesium</keyword>
<dbReference type="RefSeq" id="WP_269035946.1">
    <property type="nucleotide sequence ID" value="NZ_CP114040.1"/>
</dbReference>
<dbReference type="Gene3D" id="3.40.50.1000">
    <property type="entry name" value="HAD superfamily/HAD-like"/>
    <property type="match status" value="1"/>
</dbReference>
<keyword evidence="2 4" id="KW-0378">Hydrolase</keyword>
<keyword evidence="1" id="KW-0479">Metal-binding</keyword>
<reference evidence="4" key="1">
    <citation type="submission" date="2022-11" db="EMBL/GenBank/DDBJ databases">
        <title>Minimal conservation of predation-associated metabolite biosynthetic gene clusters underscores biosynthetic potential of Myxococcota including descriptions for ten novel species: Archangium lansinium sp. nov., Myxococcus landrumus sp. nov., Nannocystis bai.</title>
        <authorList>
            <person name="Ahearne A."/>
            <person name="Stevens C."/>
            <person name="Dowd S."/>
        </authorList>
    </citation>
    <scope>NUCLEOTIDE SEQUENCE</scope>
    <source>
        <strain evidence="4">Fl3</strain>
    </source>
</reference>
<evidence type="ECO:0000256" key="3">
    <source>
        <dbReference type="ARBA" id="ARBA00022842"/>
    </source>
</evidence>
<dbReference type="Proteomes" id="UP001164459">
    <property type="component" value="Chromosome"/>
</dbReference>
<dbReference type="GO" id="GO:0016787">
    <property type="term" value="F:hydrolase activity"/>
    <property type="evidence" value="ECO:0007669"/>
    <property type="project" value="UniProtKB-KW"/>
</dbReference>
<gene>
    <name evidence="4" type="ORF">O0S08_46335</name>
</gene>